<dbReference type="Gene3D" id="3.40.50.300">
    <property type="entry name" value="P-loop containing nucleotide triphosphate hydrolases"/>
    <property type="match status" value="1"/>
</dbReference>
<reference evidence="2" key="1">
    <citation type="submission" date="2020-05" db="EMBL/GenBank/DDBJ databases">
        <title>The draft genome sequence of Maribacter sp. ANRC-HE7.</title>
        <authorList>
            <person name="Mu L."/>
        </authorList>
    </citation>
    <scope>NUCLEOTIDE SEQUENCE</scope>
    <source>
        <strain evidence="2">ANRC-HE7</strain>
    </source>
</reference>
<dbReference type="RefSeq" id="WP_188242832.1">
    <property type="nucleotide sequence ID" value="NZ_JABTCF010000002.1"/>
</dbReference>
<dbReference type="InterPro" id="IPR027417">
    <property type="entry name" value="P-loop_NTPase"/>
</dbReference>
<sequence length="2158" mass="251609">MTGSAPQAGFYYQNNIAALKIIESLFFDSDIQYIQLENYDRGNHIDDVIINRKDKTDFIQVKWSEDENNNFTLYNLLSNAEDKKSIFRQLADGYKSVVNSEIQFRIILYSTKGISNAARPSKDITIGLNDFIKKIVLPIQASGKQYDAIKSVKEFLPVVEIIRKETGLQKKEFTDFLNRLDFQLKQDSIHIIKDAIGSKFSLLGIEKNLVDRLLTSVVEWSISAKKITKEKVLRQLGLSERFEDKLSHYFKVVDDIYYVANDRLLKSIQKSVDDLDGGYILVEGLPGIGKSTALTKFQQQNDDIAFTYYCFIPDSKNNFGELRHKTNYFLKSMCVGIENRFPDVNLPSRYSNDYESKFVEYIDKLATLDRKIIFIVDGLDHVHRDLAFSENSLLNNIKGNLPNNIFIIVSTQYKSVLATDVLQQINLDSKRHIIAKGFTQRKIKEYLTNKGIDHSEILELIEKVSSGIPVYLHYISELLLKTDKRKYVKLLSNLPELEGGEIDTYHEYLYGGIAFSEYDRWVLSFLAFRKEHTSIELINFIISKLGVDSDIIKVKQVINKYSHLLKQNDSGNFIVFHNSFREFILQKTEDVIVNFGPALIDYYEENPNTDEAFRNYFSHLYDSGSYLKVIETTNVAWIKNAWANLRPIQEIKSNIEIAHNAAIEELNLSEFIRISFLKARILNIEWNFDSSHIDFPTLFLKAGHVKNSLRAIWDGDFLLGSKEYFHHYLSEYHLKFSKLLPKTILSRGLGKETSESSYESLVQSLKADILIEKDPVAVFNRIDKISWKKTDDHVRNFKKTDYSKKQNKKINRKIKRKAINYLLLHKQFDKLILLDNANIKDKKIVVTIKLALAEFFIKDDKNTAIGILNEIDFKQISNANLLSQIAYFLSFLTFEEVVKIFPKPKIVLPKIENKIIEQGRMQFKIKKNIVSLFDLLKVIWVFEINLINSLKLKVTLLRNPSLGIYDSILNLSQFWKDNKTTKVAESSKLKALKISLDYLYIKHPKFLQKRSYGLMDGDDDSHFIRRSLNDITNTIFQLATDSLNEQSLKKFIQYWLELEAGDNGYREHKIGIGFARILNKKHKDSLSPEILKIIQHAEEIVRYDEDTHSLLDHLGEIAEIYGICDFQDHFMRLYNEFIIVAFGVGYRKDYQASYITNALEAVHETNPENTLKRLKDAFSVQTQLAYAGNGRMNHICKSDLISFTGERYPGLAFSLLDYEENNIGRSEAISRVLQLLIEKAENEELPLLFTVIKTLPKWDVGGTSKGEFLELTTQLFKRTLEINEKDFIPNILNEIRFNILVELEEPKKFEEFYKLLKTYNLNPKDYNLPDIDFKEDESQKKKQYRGKFLAPFSKPTKEQLLDLFNNDFEKFNGTLESLQRTHIENGRRTGIRNEYYPLKESFQDFFDKLSKTEQKKIKPYQILRWFVEYNNNITDIKTSHIEKDEIELHFKALFDKIDKAYPKAYFRKYVNEDCDFNKIVDEIYANVNNGPDSVLYAVLKDEDVFEIVTKASLLKQQSIEEFLDRWVKDQTYSKAILILANRLVNPQPEKAKKMLDDIAEKEYDSLLFSNHYNKDTLGFNVVETLIKADPKFGKRYLLKSFISQKGRYFYELLSAINMLTEYAPYFEGGNVAESFFNANLEYNVGLAEGLPQKTADYDFVEQYTENAELSEVIVNYIVSLFDYPVIKIRELALQALLDISLEIPDYLSHFLKNNLQDLGFNKVEHLLTVLISIALKEPDLLIDYKKEIWVLFRLKHFNINQLLIRLFTVLSIHDKKILNKTEQLFIQNLNQPSTIIMPPEFKVYENGGRFIYSDFQAEILYKISRNDLCNEVVQDELYTDLKQQKGLGNYDAENEGIVHRNYNINTNFDVIEIHSKYYEEVKNSLNEIIYKKIKRDCFEPEFVEKLALDMRLYDPSSLLNKTITRPSYINWLPKTSPEDFMQFKDLDNVVETVASREQNYVTLFESGSQRSLGGYRESKFTTYFEVSTFLKKKDSTIDIESLKYEHFIPRENSFDIEMPGSTRSIHSFPVKDILPILEVSKNNFRGEKSISTAMVANEFLEMLEINEMILLDLLNNSSEKDEIKAVKWQNCYTSGRRRYKPSSEGFTIKIDRLRLKEFLDKNNFQLCLNIEVSRANTPYVNESHMDWKHYQKISMVEI</sequence>
<comment type="caution">
    <text evidence="2">The sequence shown here is derived from an EMBL/GenBank/DDBJ whole genome shotgun (WGS) entry which is preliminary data.</text>
</comment>
<name>A0ABR7UXK4_9FLAO</name>
<dbReference type="Pfam" id="PF05729">
    <property type="entry name" value="NACHT"/>
    <property type="match status" value="1"/>
</dbReference>
<proteinExistence type="predicted"/>
<evidence type="ECO:0000313" key="2">
    <source>
        <dbReference type="EMBL" id="MBD0777309.1"/>
    </source>
</evidence>
<dbReference type="InterPro" id="IPR007111">
    <property type="entry name" value="NACHT_NTPase"/>
</dbReference>
<organism evidence="2 3">
    <name type="scientific">Maribacter aquimaris</name>
    <dbReference type="NCBI Taxonomy" id="2737171"/>
    <lineage>
        <taxon>Bacteria</taxon>
        <taxon>Pseudomonadati</taxon>
        <taxon>Bacteroidota</taxon>
        <taxon>Flavobacteriia</taxon>
        <taxon>Flavobacteriales</taxon>
        <taxon>Flavobacteriaceae</taxon>
        <taxon>Maribacter</taxon>
    </lineage>
</organism>
<evidence type="ECO:0000313" key="3">
    <source>
        <dbReference type="Proteomes" id="UP001166021"/>
    </source>
</evidence>
<dbReference type="EMBL" id="JABTCF010000002">
    <property type="protein sequence ID" value="MBD0777309.1"/>
    <property type="molecule type" value="Genomic_DNA"/>
</dbReference>
<evidence type="ECO:0000259" key="1">
    <source>
        <dbReference type="Pfam" id="PF05729"/>
    </source>
</evidence>
<gene>
    <name evidence="2" type="ORF">HPE56_05845</name>
</gene>
<keyword evidence="3" id="KW-1185">Reference proteome</keyword>
<dbReference type="SUPFAM" id="SSF52540">
    <property type="entry name" value="P-loop containing nucleoside triphosphate hydrolases"/>
    <property type="match status" value="1"/>
</dbReference>
<accession>A0ABR7UXK4</accession>
<protein>
    <submittedName>
        <fullName evidence="2">NACHT domain-containing protein</fullName>
    </submittedName>
</protein>
<dbReference type="Proteomes" id="UP001166021">
    <property type="component" value="Unassembled WGS sequence"/>
</dbReference>
<feature type="domain" description="NACHT" evidence="1">
    <location>
        <begin position="279"/>
        <end position="448"/>
    </location>
</feature>